<keyword evidence="2" id="KW-1185">Reference proteome</keyword>
<evidence type="ECO:0000313" key="2">
    <source>
        <dbReference type="Proteomes" id="UP000887013"/>
    </source>
</evidence>
<dbReference type="EMBL" id="BMAW01022092">
    <property type="protein sequence ID" value="GFT76192.1"/>
    <property type="molecule type" value="Genomic_DNA"/>
</dbReference>
<name>A0A8X6U2T9_NEPPI</name>
<dbReference type="AlphaFoldDB" id="A0A8X6U2T9"/>
<dbReference type="OrthoDB" id="6436917at2759"/>
<proteinExistence type="predicted"/>
<dbReference type="Proteomes" id="UP000887013">
    <property type="component" value="Unassembled WGS sequence"/>
</dbReference>
<reference evidence="1" key="1">
    <citation type="submission" date="2020-08" db="EMBL/GenBank/DDBJ databases">
        <title>Multicomponent nature underlies the extraordinary mechanical properties of spider dragline silk.</title>
        <authorList>
            <person name="Kono N."/>
            <person name="Nakamura H."/>
            <person name="Mori M."/>
            <person name="Yoshida Y."/>
            <person name="Ohtoshi R."/>
            <person name="Malay A.D."/>
            <person name="Moran D.A.P."/>
            <person name="Tomita M."/>
            <person name="Numata K."/>
            <person name="Arakawa K."/>
        </authorList>
    </citation>
    <scope>NUCLEOTIDE SEQUENCE</scope>
</reference>
<comment type="caution">
    <text evidence="1">The sequence shown here is derived from an EMBL/GenBank/DDBJ whole genome shotgun (WGS) entry which is preliminary data.</text>
</comment>
<protein>
    <submittedName>
        <fullName evidence="1">Uncharacterized protein</fullName>
    </submittedName>
</protein>
<accession>A0A8X6U2T9</accession>
<gene>
    <name evidence="1" type="ORF">NPIL_196761</name>
</gene>
<evidence type="ECO:0000313" key="1">
    <source>
        <dbReference type="EMBL" id="GFT76192.1"/>
    </source>
</evidence>
<sequence>MNLDGVREVHSIDSGNCLANQGSVWRREGILNTRNEQAWAESNRNVTASREYEERFSINMREAVTEDRLVGLYLLSERLKCEQYLVFLE</sequence>
<organism evidence="1 2">
    <name type="scientific">Nephila pilipes</name>
    <name type="common">Giant wood spider</name>
    <name type="synonym">Nephila maculata</name>
    <dbReference type="NCBI Taxonomy" id="299642"/>
    <lineage>
        <taxon>Eukaryota</taxon>
        <taxon>Metazoa</taxon>
        <taxon>Ecdysozoa</taxon>
        <taxon>Arthropoda</taxon>
        <taxon>Chelicerata</taxon>
        <taxon>Arachnida</taxon>
        <taxon>Araneae</taxon>
        <taxon>Araneomorphae</taxon>
        <taxon>Entelegynae</taxon>
        <taxon>Araneoidea</taxon>
        <taxon>Nephilidae</taxon>
        <taxon>Nephila</taxon>
    </lineage>
</organism>